<feature type="region of interest" description="Disordered" evidence="1">
    <location>
        <begin position="225"/>
        <end position="257"/>
    </location>
</feature>
<gene>
    <name evidence="2" type="ORF">HXK26_02600</name>
    <name evidence="3" type="ORF">HXK26_02605</name>
</gene>
<name>A0A930YN25_9ACTN</name>
<reference evidence="2" key="1">
    <citation type="submission" date="2020-04" db="EMBL/GenBank/DDBJ databases">
        <title>Deep metagenomics examines the oral microbiome during advanced dental caries in children, revealing novel taxa and co-occurrences with host molecules.</title>
        <authorList>
            <person name="Baker J.L."/>
            <person name="Morton J.T."/>
            <person name="Dinis M."/>
            <person name="Alvarez R."/>
            <person name="Tran N.C."/>
            <person name="Knight R."/>
            <person name="Edlund A."/>
        </authorList>
    </citation>
    <scope>NUCLEOTIDE SEQUENCE</scope>
    <source>
        <strain evidence="2">JCVI_38_bin.5</strain>
    </source>
</reference>
<comment type="caution">
    <text evidence="2">The sequence shown here is derived from an EMBL/GenBank/DDBJ whole genome shotgun (WGS) entry which is preliminary data.</text>
</comment>
<evidence type="ECO:0000256" key="1">
    <source>
        <dbReference type="SAM" id="MobiDB-lite"/>
    </source>
</evidence>
<evidence type="ECO:0000313" key="3">
    <source>
        <dbReference type="EMBL" id="MBF4807574.1"/>
    </source>
</evidence>
<proteinExistence type="predicted"/>
<evidence type="ECO:0000313" key="4">
    <source>
        <dbReference type="Proteomes" id="UP000698335"/>
    </source>
</evidence>
<dbReference type="AlphaFoldDB" id="A0A930YN25"/>
<dbReference type="Proteomes" id="UP000698335">
    <property type="component" value="Unassembled WGS sequence"/>
</dbReference>
<sequence>MFAREIPDKETALSAILEELEKRYGEKFHQLDSKDIKSFTYEQPRNGVQYIATLAPDTSPEKIFSGSIDTDAHTHKQWGNILDNYQQHIFDPIVCTPFREYLQSSTYVDGYSVRLSWNKMDSKVWKKEQVEEYMGKGTQGDPEIFIVIMIAEDSVEAMAQTVYEVQKGLWPLKRNMHVLAAISGLSFDCGTIYNTPVDKENLITRGNPPEYEEIKESIGNYQFRNKQMKPERWDGSGEVGDPNDSDVAITWLHKPQK</sequence>
<organism evidence="2 4">
    <name type="scientific">Lancefieldella rimae</name>
    <dbReference type="NCBI Taxonomy" id="1383"/>
    <lineage>
        <taxon>Bacteria</taxon>
        <taxon>Bacillati</taxon>
        <taxon>Actinomycetota</taxon>
        <taxon>Coriobacteriia</taxon>
        <taxon>Coriobacteriales</taxon>
        <taxon>Atopobiaceae</taxon>
        <taxon>Lancefieldella</taxon>
    </lineage>
</organism>
<dbReference type="EMBL" id="JABZGW010000075">
    <property type="protein sequence ID" value="MBF4807574.1"/>
    <property type="molecule type" value="Genomic_DNA"/>
</dbReference>
<accession>A0A930YN25</accession>
<evidence type="ECO:0000313" key="2">
    <source>
        <dbReference type="EMBL" id="MBF4807573.1"/>
    </source>
</evidence>
<protein>
    <submittedName>
        <fullName evidence="2">Uncharacterized protein</fullName>
    </submittedName>
</protein>
<dbReference type="EMBL" id="JABZGW010000075">
    <property type="protein sequence ID" value="MBF4807573.1"/>
    <property type="molecule type" value="Genomic_DNA"/>
</dbReference>